<feature type="binding site" evidence="8">
    <location>
        <position position="71"/>
    </location>
    <ligand>
        <name>ATP</name>
        <dbReference type="ChEBI" id="CHEBI:30616"/>
    </ligand>
</feature>
<accession>A0ABY4SHU0</accession>
<evidence type="ECO:0000256" key="8">
    <source>
        <dbReference type="HAMAP-Rule" id="MF_00692"/>
    </source>
</evidence>
<feature type="binding site" evidence="8">
    <location>
        <position position="94"/>
    </location>
    <ligand>
        <name>ATP</name>
        <dbReference type="ChEBI" id="CHEBI:30616"/>
    </ligand>
</feature>
<name>A0ABY4SHU0_AQUTE</name>
<keyword evidence="6 8" id="KW-0067">ATP-binding</keyword>
<dbReference type="EC" id="2.7.7.108" evidence="8"/>
<feature type="binding site" evidence="8">
    <location>
        <position position="73"/>
    </location>
    <ligand>
        <name>ATP</name>
        <dbReference type="ChEBI" id="CHEBI:30616"/>
    </ligand>
</feature>
<evidence type="ECO:0000256" key="7">
    <source>
        <dbReference type="ARBA" id="ARBA00022842"/>
    </source>
</evidence>
<evidence type="ECO:0000256" key="2">
    <source>
        <dbReference type="ARBA" id="ARBA00022679"/>
    </source>
</evidence>
<keyword evidence="4 8" id="KW-0479">Metal-binding</keyword>
<organism evidence="9 10">
    <name type="scientific">Aquincola tertiaricarbonis</name>
    <dbReference type="NCBI Taxonomy" id="391953"/>
    <lineage>
        <taxon>Bacteria</taxon>
        <taxon>Pseudomonadati</taxon>
        <taxon>Pseudomonadota</taxon>
        <taxon>Betaproteobacteria</taxon>
        <taxon>Burkholderiales</taxon>
        <taxon>Sphaerotilaceae</taxon>
        <taxon>Aquincola</taxon>
    </lineage>
</organism>
<evidence type="ECO:0000256" key="6">
    <source>
        <dbReference type="ARBA" id="ARBA00022840"/>
    </source>
</evidence>
<geneLocation type="plasmid" evidence="9 10">
    <name>B</name>
</geneLocation>
<comment type="similarity">
    <text evidence="1 8">Belongs to the SELO family.</text>
</comment>
<feature type="active site" description="Proton acceptor" evidence="8">
    <location>
        <position position="233"/>
    </location>
</feature>
<dbReference type="Proteomes" id="UP001056201">
    <property type="component" value="Plasmid B"/>
</dbReference>
<comment type="cofactor">
    <cofactor evidence="8">
        <name>Mg(2+)</name>
        <dbReference type="ChEBI" id="CHEBI:18420"/>
    </cofactor>
    <cofactor evidence="8">
        <name>Mn(2+)</name>
        <dbReference type="ChEBI" id="CHEBI:29035"/>
    </cofactor>
</comment>
<protein>
    <recommendedName>
        <fullName evidence="8">Protein nucleotidyltransferase YdiU</fullName>
        <ecNumber evidence="8">2.7.7.-</ecNumber>
    </recommendedName>
    <alternativeName>
        <fullName evidence="8">Protein adenylyltransferase YdiU</fullName>
        <ecNumber evidence="8">2.7.7.108</ecNumber>
    </alternativeName>
    <alternativeName>
        <fullName evidence="8">Protein uridylyltransferase YdiU</fullName>
        <ecNumber evidence="8">2.7.7.-</ecNumber>
    </alternativeName>
</protein>
<comment type="catalytic activity">
    <reaction evidence="8">
        <text>L-threonyl-[protein] + ATP = 3-O-(5'-adenylyl)-L-threonyl-[protein] + diphosphate</text>
        <dbReference type="Rhea" id="RHEA:54292"/>
        <dbReference type="Rhea" id="RHEA-COMP:11060"/>
        <dbReference type="Rhea" id="RHEA-COMP:13847"/>
        <dbReference type="ChEBI" id="CHEBI:30013"/>
        <dbReference type="ChEBI" id="CHEBI:30616"/>
        <dbReference type="ChEBI" id="CHEBI:33019"/>
        <dbReference type="ChEBI" id="CHEBI:138113"/>
        <dbReference type="EC" id="2.7.7.108"/>
    </reaction>
</comment>
<gene>
    <name evidence="8" type="primary">ydiU</name>
    <name evidence="8" type="synonym">selO</name>
    <name evidence="9" type="ORF">MW290_32385</name>
</gene>
<keyword evidence="2 8" id="KW-0808">Transferase</keyword>
<comment type="catalytic activity">
    <reaction evidence="8">
        <text>L-histidyl-[protein] + UTP = N(tele)-(5'-uridylyl)-L-histidyl-[protein] + diphosphate</text>
        <dbReference type="Rhea" id="RHEA:83891"/>
        <dbReference type="Rhea" id="RHEA-COMP:9745"/>
        <dbReference type="Rhea" id="RHEA-COMP:20239"/>
        <dbReference type="ChEBI" id="CHEBI:29979"/>
        <dbReference type="ChEBI" id="CHEBI:33019"/>
        <dbReference type="ChEBI" id="CHEBI:46398"/>
        <dbReference type="ChEBI" id="CHEBI:233474"/>
    </reaction>
</comment>
<dbReference type="HAMAP" id="MF_00692">
    <property type="entry name" value="SelO"/>
    <property type="match status" value="1"/>
</dbReference>
<comment type="function">
    <text evidence="8">Nucleotidyltransferase involved in the post-translational modification of proteins. It can catalyze the addition of adenosine monophosphate (AMP) or uridine monophosphate (UMP) to a protein, resulting in modifications known as AMPylation and UMPylation.</text>
</comment>
<feature type="binding site" evidence="8">
    <location>
        <position position="243"/>
    </location>
    <ligand>
        <name>Mg(2+)</name>
        <dbReference type="ChEBI" id="CHEBI:18420"/>
    </ligand>
</feature>
<keyword evidence="7 8" id="KW-0460">Magnesium</keyword>
<comment type="catalytic activity">
    <reaction evidence="8">
        <text>L-seryl-[protein] + UTP = O-(5'-uridylyl)-L-seryl-[protein] + diphosphate</text>
        <dbReference type="Rhea" id="RHEA:64604"/>
        <dbReference type="Rhea" id="RHEA-COMP:9863"/>
        <dbReference type="Rhea" id="RHEA-COMP:16635"/>
        <dbReference type="ChEBI" id="CHEBI:29999"/>
        <dbReference type="ChEBI" id="CHEBI:33019"/>
        <dbReference type="ChEBI" id="CHEBI:46398"/>
        <dbReference type="ChEBI" id="CHEBI:156051"/>
    </reaction>
</comment>
<keyword evidence="8" id="KW-0464">Manganese</keyword>
<keyword evidence="10" id="KW-1185">Reference proteome</keyword>
<comment type="catalytic activity">
    <reaction evidence="8">
        <text>L-tyrosyl-[protein] + UTP = O-(5'-uridylyl)-L-tyrosyl-[protein] + diphosphate</text>
        <dbReference type="Rhea" id="RHEA:83887"/>
        <dbReference type="Rhea" id="RHEA-COMP:10136"/>
        <dbReference type="Rhea" id="RHEA-COMP:20238"/>
        <dbReference type="ChEBI" id="CHEBI:33019"/>
        <dbReference type="ChEBI" id="CHEBI:46398"/>
        <dbReference type="ChEBI" id="CHEBI:46858"/>
        <dbReference type="ChEBI" id="CHEBI:90602"/>
    </reaction>
</comment>
<keyword evidence="5 8" id="KW-0547">Nucleotide-binding</keyword>
<proteinExistence type="inferred from homology"/>
<dbReference type="RefSeq" id="WP_250200270.1">
    <property type="nucleotide sequence ID" value="NZ_CP097638.1"/>
</dbReference>
<reference evidence="9" key="1">
    <citation type="submission" date="2022-05" db="EMBL/GenBank/DDBJ databases">
        <title>An RpoN-dependent PEP-CTERM gene is involved in floc formation of an Aquincola tertiaricarbonis strain.</title>
        <authorList>
            <person name="Qiu D."/>
            <person name="Xia M."/>
        </authorList>
    </citation>
    <scope>NUCLEOTIDE SEQUENCE</scope>
    <source>
        <strain evidence="9">RN12</strain>
        <plasmid evidence="9">B</plasmid>
    </source>
</reference>
<evidence type="ECO:0000313" key="10">
    <source>
        <dbReference type="Proteomes" id="UP001056201"/>
    </source>
</evidence>
<feature type="binding site" evidence="8">
    <location>
        <position position="74"/>
    </location>
    <ligand>
        <name>ATP</name>
        <dbReference type="ChEBI" id="CHEBI:30616"/>
    </ligand>
</feature>
<feature type="binding site" evidence="8">
    <location>
        <position position="157"/>
    </location>
    <ligand>
        <name>ATP</name>
        <dbReference type="ChEBI" id="CHEBI:30616"/>
    </ligand>
</feature>
<evidence type="ECO:0000313" key="9">
    <source>
        <dbReference type="EMBL" id="URI12115.1"/>
    </source>
</evidence>
<dbReference type="PANTHER" id="PTHR32057:SF14">
    <property type="entry name" value="PROTEIN ADENYLYLTRANSFERASE SELO, MITOCHONDRIAL"/>
    <property type="match status" value="1"/>
</dbReference>
<dbReference type="Pfam" id="PF02696">
    <property type="entry name" value="SelO"/>
    <property type="match status" value="1"/>
</dbReference>
<dbReference type="EMBL" id="CP097638">
    <property type="protein sequence ID" value="URI12115.1"/>
    <property type="molecule type" value="Genomic_DNA"/>
</dbReference>
<dbReference type="EC" id="2.7.7.-" evidence="8"/>
<feature type="binding site" evidence="8">
    <location>
        <position position="107"/>
    </location>
    <ligand>
        <name>ATP</name>
        <dbReference type="ChEBI" id="CHEBI:30616"/>
    </ligand>
</feature>
<evidence type="ECO:0000256" key="1">
    <source>
        <dbReference type="ARBA" id="ARBA00009747"/>
    </source>
</evidence>
<feature type="binding site" evidence="8">
    <location>
        <position position="243"/>
    </location>
    <ligand>
        <name>ATP</name>
        <dbReference type="ChEBI" id="CHEBI:30616"/>
    </ligand>
</feature>
<feature type="binding site" evidence="8">
    <location>
        <position position="234"/>
    </location>
    <ligand>
        <name>Mg(2+)</name>
        <dbReference type="ChEBI" id="CHEBI:18420"/>
    </ligand>
</feature>
<comment type="catalytic activity">
    <reaction evidence="8">
        <text>L-seryl-[protein] + ATP = 3-O-(5'-adenylyl)-L-seryl-[protein] + diphosphate</text>
        <dbReference type="Rhea" id="RHEA:58120"/>
        <dbReference type="Rhea" id="RHEA-COMP:9863"/>
        <dbReference type="Rhea" id="RHEA-COMP:15073"/>
        <dbReference type="ChEBI" id="CHEBI:29999"/>
        <dbReference type="ChEBI" id="CHEBI:30616"/>
        <dbReference type="ChEBI" id="CHEBI:33019"/>
        <dbReference type="ChEBI" id="CHEBI:142516"/>
        <dbReference type="EC" id="2.7.7.108"/>
    </reaction>
</comment>
<keyword evidence="3 8" id="KW-0548">Nucleotidyltransferase</keyword>
<evidence type="ECO:0000256" key="5">
    <source>
        <dbReference type="ARBA" id="ARBA00022741"/>
    </source>
</evidence>
<evidence type="ECO:0000256" key="3">
    <source>
        <dbReference type="ARBA" id="ARBA00022695"/>
    </source>
</evidence>
<evidence type="ECO:0000256" key="4">
    <source>
        <dbReference type="ARBA" id="ARBA00022723"/>
    </source>
</evidence>
<dbReference type="PANTHER" id="PTHR32057">
    <property type="entry name" value="PROTEIN ADENYLYLTRANSFERASE SELO, MITOCHONDRIAL"/>
    <property type="match status" value="1"/>
</dbReference>
<keyword evidence="9" id="KW-0614">Plasmid</keyword>
<comment type="catalytic activity">
    <reaction evidence="8">
        <text>L-tyrosyl-[protein] + ATP = O-(5'-adenylyl)-L-tyrosyl-[protein] + diphosphate</text>
        <dbReference type="Rhea" id="RHEA:54288"/>
        <dbReference type="Rhea" id="RHEA-COMP:10136"/>
        <dbReference type="Rhea" id="RHEA-COMP:13846"/>
        <dbReference type="ChEBI" id="CHEBI:30616"/>
        <dbReference type="ChEBI" id="CHEBI:33019"/>
        <dbReference type="ChEBI" id="CHEBI:46858"/>
        <dbReference type="ChEBI" id="CHEBI:83624"/>
        <dbReference type="EC" id="2.7.7.108"/>
    </reaction>
</comment>
<dbReference type="InterPro" id="IPR003846">
    <property type="entry name" value="SelO"/>
</dbReference>
<feature type="binding site" evidence="8">
    <location>
        <position position="106"/>
    </location>
    <ligand>
        <name>ATP</name>
        <dbReference type="ChEBI" id="CHEBI:30616"/>
    </ligand>
</feature>
<sequence>MSTRWRPTPAPAPRWLRFNHELAVELGLDAEVLRGDAGLEIFSGRRIPEGAVPVAQAYAGHQFGHYSPRLGDGRALLLGEWVDPQGRRHDLALKGSGRTPYARGGDGKAAVGPVLREYLVAEAMHAMGVPTTRALAAVATGEPVRRERTLPGAMLTRVADSHLRVGSFQFAARAGDDGLLTRLAEHAIARHTPLLMGQPGRYIGLLEHVVQRQAKLIAQWMGLGFIHGVMNTDNMTISGQTIDYGPCAFMEHFDPAAVFSSIDEAGRYAWANQPGIGQWNLSRLAETLLPLIDPEPERATELSTATVQTFEQHFLEQWSTILRAKIGLPDQGKVADQLVADFLTLLRQHQMDYTLAWRRLADAAAGDEVPLRTLFGAHAAALDGWLLRWRALFGTTPGAHRALAMAAVNPMVIPRNHQVERALEAASEHDDLRPFERLLDEVRRPYVPRAADNPYIDPASREQTACYRTFCGT</sequence>
<dbReference type="NCBIfam" id="NF000658">
    <property type="entry name" value="PRK00029.1"/>
    <property type="match status" value="1"/>
</dbReference>
<feature type="binding site" evidence="8">
    <location>
        <position position="164"/>
    </location>
    <ligand>
        <name>ATP</name>
        <dbReference type="ChEBI" id="CHEBI:30616"/>
    </ligand>
</feature>